<keyword evidence="4" id="KW-1185">Reference proteome</keyword>
<evidence type="ECO:0000256" key="2">
    <source>
        <dbReference type="SAM" id="SignalP"/>
    </source>
</evidence>
<feature type="compositionally biased region" description="Basic and acidic residues" evidence="1">
    <location>
        <begin position="749"/>
        <end position="784"/>
    </location>
</feature>
<feature type="compositionally biased region" description="Acidic residues" evidence="1">
    <location>
        <begin position="792"/>
        <end position="808"/>
    </location>
</feature>
<feature type="region of interest" description="Disordered" evidence="1">
    <location>
        <begin position="634"/>
        <end position="669"/>
    </location>
</feature>
<evidence type="ECO:0000313" key="4">
    <source>
        <dbReference type="Proteomes" id="UP001189429"/>
    </source>
</evidence>
<feature type="compositionally biased region" description="Low complexity" evidence="1">
    <location>
        <begin position="64"/>
        <end position="77"/>
    </location>
</feature>
<reference evidence="3" key="1">
    <citation type="submission" date="2023-10" db="EMBL/GenBank/DDBJ databases">
        <authorList>
            <person name="Chen Y."/>
            <person name="Shah S."/>
            <person name="Dougan E. K."/>
            <person name="Thang M."/>
            <person name="Chan C."/>
        </authorList>
    </citation>
    <scope>NUCLEOTIDE SEQUENCE [LARGE SCALE GENOMIC DNA]</scope>
</reference>
<feature type="chain" id="PRO_5045312629" evidence="2">
    <location>
        <begin position="18"/>
        <end position="808"/>
    </location>
</feature>
<proteinExistence type="predicted"/>
<gene>
    <name evidence="3" type="ORF">PCOR1329_LOCUS83499</name>
</gene>
<protein>
    <submittedName>
        <fullName evidence="3">Uncharacterized protein</fullName>
    </submittedName>
</protein>
<dbReference type="Proteomes" id="UP001189429">
    <property type="component" value="Unassembled WGS sequence"/>
</dbReference>
<evidence type="ECO:0000256" key="1">
    <source>
        <dbReference type="SAM" id="MobiDB-lite"/>
    </source>
</evidence>
<feature type="region of interest" description="Disordered" evidence="1">
    <location>
        <begin position="51"/>
        <end position="77"/>
    </location>
</feature>
<feature type="region of interest" description="Disordered" evidence="1">
    <location>
        <begin position="749"/>
        <end position="808"/>
    </location>
</feature>
<name>A0ABN9Y8N8_9DINO</name>
<dbReference type="EMBL" id="CAUYUJ010022104">
    <property type="protein sequence ID" value="CAK0908945.1"/>
    <property type="molecule type" value="Genomic_DNA"/>
</dbReference>
<keyword evidence="2" id="KW-0732">Signal</keyword>
<organism evidence="3 4">
    <name type="scientific">Prorocentrum cordatum</name>
    <dbReference type="NCBI Taxonomy" id="2364126"/>
    <lineage>
        <taxon>Eukaryota</taxon>
        <taxon>Sar</taxon>
        <taxon>Alveolata</taxon>
        <taxon>Dinophyceae</taxon>
        <taxon>Prorocentrales</taxon>
        <taxon>Prorocentraceae</taxon>
        <taxon>Prorocentrum</taxon>
    </lineage>
</organism>
<sequence>MLRRAGLLGALLLAVNGLHQEFQRQPVGSRFGQAGQELSGAGAAEADWPWHFGGHHAESKAQQPLADAAPTAPVAAPEAAPLHRGRLAALVTGSVERLLLTPLLSNVVRANAERGLQVDLFLSLQAPSSIVQAAAELETPVDNATSDPKVAQLLQGASVDNFNSTVMDQICSLALAQLASSCQWDIEGGDLGPIDGATESSISTDRVAASVTSGTSQAAVARWRSRSRLWNRALAKEASQRRYAAVLVAPADGLWMAPLVVDVSEFQADSMKVSVMSCSDSVAGIRGMIMSEAAVMGREAAGAMLQLYQVSSTAEEVASWVARVRSTNVVPEPKPVALATYTQSGLPCFRRQSFNLTLTEGQAAVYQQCFGEPSSAGPLTSFFNTFSCEDMNPAFYGVLWPQQVKKLHAAIGELAGRQERKPLVLTVIDEEEEDLAYHMIRSLQATGEAANSLVVGTVPGICRDMDALYGIPSKRCVVVQPAQSVRRGVLRHAILTTAALAGLSDRITLASPRVAFAGPAGAQLRAEAASRHVVFARGGMTSNDTDDCGAADAGLDSAVVAVPDAPEVTNLLLRAWARMVESPGVSQQAALAGAVEEKADGVEAMLLSCSTARLQETERAEKSDDELLAALAPGERPPAHHRAKRSAETEGAEVVEVQPKPKPKAGHWDPLEKKWIPAEGASRVQELKDMWSKRIEEMREANGYNETEEREAAIARRMERRKKKHNRTGLPTRKIRYLPQAEVDKVKAKDDAWAEAQRKQMEDDLAHADERKEAFKREVEKQMKIMEGAGKDDEDDDDSTDDGDLGAE</sequence>
<evidence type="ECO:0000313" key="3">
    <source>
        <dbReference type="EMBL" id="CAK0908945.1"/>
    </source>
</evidence>
<accession>A0ABN9Y8N8</accession>
<comment type="caution">
    <text evidence="3">The sequence shown here is derived from an EMBL/GenBank/DDBJ whole genome shotgun (WGS) entry which is preliminary data.</text>
</comment>
<feature type="signal peptide" evidence="2">
    <location>
        <begin position="1"/>
        <end position="17"/>
    </location>
</feature>